<accession>A0AAV2CUE9</accession>
<reference evidence="5 6" key="1">
    <citation type="submission" date="2024-04" db="EMBL/GenBank/DDBJ databases">
        <authorList>
            <person name="Fracassetti M."/>
        </authorList>
    </citation>
    <scope>NUCLEOTIDE SEQUENCE [LARGE SCALE GENOMIC DNA]</scope>
</reference>
<feature type="repeat" description="PPR" evidence="3">
    <location>
        <begin position="36"/>
        <end position="70"/>
    </location>
</feature>
<dbReference type="PANTHER" id="PTHR47926">
    <property type="entry name" value="PENTATRICOPEPTIDE REPEAT-CONTAINING PROTEIN"/>
    <property type="match status" value="1"/>
</dbReference>
<dbReference type="PANTHER" id="PTHR47926:SF518">
    <property type="entry name" value="(WILD MALAYSIAN BANANA) HYPOTHETICAL PROTEIN"/>
    <property type="match status" value="1"/>
</dbReference>
<keyword evidence="6" id="KW-1185">Reference proteome</keyword>
<dbReference type="GO" id="GO:0009451">
    <property type="term" value="P:RNA modification"/>
    <property type="evidence" value="ECO:0007669"/>
    <property type="project" value="InterPro"/>
</dbReference>
<proteinExistence type="inferred from homology"/>
<dbReference type="FunFam" id="1.25.40.10:FF:000031">
    <property type="entry name" value="Pentatricopeptide repeat-containing protein mitochondrial"/>
    <property type="match status" value="1"/>
</dbReference>
<dbReference type="Gene3D" id="1.25.40.10">
    <property type="entry name" value="Tetratricopeptide repeat domain"/>
    <property type="match status" value="3"/>
</dbReference>
<feature type="domain" description="DYW" evidence="4">
    <location>
        <begin position="358"/>
        <end position="450"/>
    </location>
</feature>
<gene>
    <name evidence="5" type="ORF">LTRI10_LOCUS7226</name>
</gene>
<dbReference type="AlphaFoldDB" id="A0AAV2CUE9"/>
<dbReference type="FunFam" id="1.25.40.10:FF:000073">
    <property type="entry name" value="Pentatricopeptide repeat-containing protein chloroplastic"/>
    <property type="match status" value="1"/>
</dbReference>
<evidence type="ECO:0000256" key="2">
    <source>
        <dbReference type="ARBA" id="ARBA00022737"/>
    </source>
</evidence>
<comment type="similarity">
    <text evidence="1">Belongs to the PPR family. PCMP-H subfamily.</text>
</comment>
<dbReference type="InterPro" id="IPR002885">
    <property type="entry name" value="PPR_rpt"/>
</dbReference>
<dbReference type="Pfam" id="PF14432">
    <property type="entry name" value="DYW_deaminase"/>
    <property type="match status" value="1"/>
</dbReference>
<keyword evidence="2" id="KW-0677">Repeat</keyword>
<dbReference type="InterPro" id="IPR032867">
    <property type="entry name" value="DYW_dom"/>
</dbReference>
<organism evidence="5 6">
    <name type="scientific">Linum trigynum</name>
    <dbReference type="NCBI Taxonomy" id="586398"/>
    <lineage>
        <taxon>Eukaryota</taxon>
        <taxon>Viridiplantae</taxon>
        <taxon>Streptophyta</taxon>
        <taxon>Embryophyta</taxon>
        <taxon>Tracheophyta</taxon>
        <taxon>Spermatophyta</taxon>
        <taxon>Magnoliopsida</taxon>
        <taxon>eudicotyledons</taxon>
        <taxon>Gunneridae</taxon>
        <taxon>Pentapetalae</taxon>
        <taxon>rosids</taxon>
        <taxon>fabids</taxon>
        <taxon>Malpighiales</taxon>
        <taxon>Linaceae</taxon>
        <taxon>Linum</taxon>
    </lineage>
</organism>
<dbReference type="Pfam" id="PF13041">
    <property type="entry name" value="PPR_2"/>
    <property type="match status" value="1"/>
</dbReference>
<dbReference type="Pfam" id="PF01535">
    <property type="entry name" value="PPR"/>
    <property type="match status" value="4"/>
</dbReference>
<dbReference type="GO" id="GO:0008270">
    <property type="term" value="F:zinc ion binding"/>
    <property type="evidence" value="ECO:0007669"/>
    <property type="project" value="InterPro"/>
</dbReference>
<name>A0AAV2CUE9_9ROSI</name>
<dbReference type="PROSITE" id="PS51375">
    <property type="entry name" value="PPR"/>
    <property type="match status" value="3"/>
</dbReference>
<evidence type="ECO:0000259" key="4">
    <source>
        <dbReference type="Pfam" id="PF14432"/>
    </source>
</evidence>
<dbReference type="InterPro" id="IPR046960">
    <property type="entry name" value="PPR_At4g14850-like_plant"/>
</dbReference>
<dbReference type="InterPro" id="IPR011990">
    <property type="entry name" value="TPR-like_helical_dom_sf"/>
</dbReference>
<evidence type="ECO:0000256" key="1">
    <source>
        <dbReference type="ARBA" id="ARBA00006643"/>
    </source>
</evidence>
<dbReference type="GO" id="GO:0003723">
    <property type="term" value="F:RNA binding"/>
    <property type="evidence" value="ECO:0007669"/>
    <property type="project" value="InterPro"/>
</dbReference>
<feature type="repeat" description="PPR" evidence="3">
    <location>
        <begin position="238"/>
        <end position="272"/>
    </location>
</feature>
<evidence type="ECO:0000313" key="6">
    <source>
        <dbReference type="Proteomes" id="UP001497516"/>
    </source>
</evidence>
<dbReference type="EMBL" id="OZ034814">
    <property type="protein sequence ID" value="CAL1359756.1"/>
    <property type="molecule type" value="Genomic_DNA"/>
</dbReference>
<evidence type="ECO:0000313" key="5">
    <source>
        <dbReference type="EMBL" id="CAL1359756.1"/>
    </source>
</evidence>
<dbReference type="Proteomes" id="UP001497516">
    <property type="component" value="Chromosome 10"/>
</dbReference>
<feature type="repeat" description="PPR" evidence="3">
    <location>
        <begin position="137"/>
        <end position="171"/>
    </location>
</feature>
<sequence>MDIHLTIGNALINISRIGSRVDSSMKKVFEMMPTRDIISWNTVIAGNVQNGLHEDALVMVREMGNAGLKPDIFTLSSILPIFAQYVDVAKGKEIHGYVIRYGFEKDLYVANSLINMYSRCSRVEDSIRVFKVTPQRYAISWNSVIAGCVHNSMFDEGLRLFRQMLRDNVILGSVSFSSIMPACAHFTTLNLGKQLHGYILRCGFDDNVFISSSLVDMYAKCGHIRIARWIFDDIKGRDMVSWTTMIMGFDLHGYAQDFISLFEQMKLEGIRRNHVALAAILTACSHASMIDEGRRYFDQMTEEYGIRPRVHKNVDLAEKVVTKIFEIDLENTDDQSHPQRDEINDAIRELLEKMEQAGYVAYTSEVSHDVDDEQKKYLLYGHSKRRAIAFGIMSTPDGTTIRVIKNIKVCVDCHTVIKFISEIVGREIVVRDSSRFHHFRDGECSCGDYW</sequence>
<dbReference type="NCBIfam" id="TIGR00756">
    <property type="entry name" value="PPR"/>
    <property type="match status" value="3"/>
</dbReference>
<evidence type="ECO:0000256" key="3">
    <source>
        <dbReference type="PROSITE-ProRule" id="PRU00708"/>
    </source>
</evidence>
<protein>
    <recommendedName>
        <fullName evidence="4">DYW domain-containing protein</fullName>
    </recommendedName>
</protein>